<name>A0A8D2IT26_VARKO</name>
<feature type="compositionally biased region" description="Acidic residues" evidence="3">
    <location>
        <begin position="21"/>
        <end position="32"/>
    </location>
</feature>
<dbReference type="Ensembl" id="ENSVKKT00000005597.1">
    <property type="protein sequence ID" value="ENSVKKP00000005443.1"/>
    <property type="gene ID" value="ENSVKKG00000004000.1"/>
</dbReference>
<keyword evidence="2" id="KW-0040">ANK repeat</keyword>
<reference evidence="4" key="2">
    <citation type="submission" date="2025-09" db="UniProtKB">
        <authorList>
            <consortium name="Ensembl"/>
        </authorList>
    </citation>
    <scope>IDENTIFICATION</scope>
</reference>
<feature type="compositionally biased region" description="Low complexity" evidence="3">
    <location>
        <begin position="7"/>
        <end position="20"/>
    </location>
</feature>
<proteinExistence type="predicted"/>
<dbReference type="PANTHER" id="PTHR24173:SF1">
    <property type="entry name" value="ANKYRIN REPEAT DOMAIN-CONTAINING PROTEIN 33B"/>
    <property type="match status" value="1"/>
</dbReference>
<evidence type="ECO:0000313" key="5">
    <source>
        <dbReference type="Proteomes" id="UP000694545"/>
    </source>
</evidence>
<dbReference type="Proteomes" id="UP000694545">
    <property type="component" value="Unplaced"/>
</dbReference>
<evidence type="ECO:0000256" key="3">
    <source>
        <dbReference type="SAM" id="MobiDB-lite"/>
    </source>
</evidence>
<dbReference type="PANTHER" id="PTHR24173">
    <property type="entry name" value="ANKYRIN REPEAT CONTAINING"/>
    <property type="match status" value="1"/>
</dbReference>
<dbReference type="InterPro" id="IPR036770">
    <property type="entry name" value="Ankyrin_rpt-contain_sf"/>
</dbReference>
<evidence type="ECO:0000256" key="1">
    <source>
        <dbReference type="ARBA" id="ARBA00022737"/>
    </source>
</evidence>
<dbReference type="OMA" id="ACCTNNT"/>
<dbReference type="AlphaFoldDB" id="A0A8D2IT26"/>
<accession>A0A8D2IT26</accession>
<reference evidence="4" key="1">
    <citation type="submission" date="2025-08" db="UniProtKB">
        <authorList>
            <consortium name="Ensembl"/>
        </authorList>
    </citation>
    <scope>IDENTIFICATION</scope>
</reference>
<feature type="region of interest" description="Disordered" evidence="3">
    <location>
        <begin position="1"/>
        <end position="67"/>
    </location>
</feature>
<evidence type="ECO:0000313" key="4">
    <source>
        <dbReference type="Ensembl" id="ENSVKKP00000005443.1"/>
    </source>
</evidence>
<evidence type="ECO:0008006" key="6">
    <source>
        <dbReference type="Google" id="ProtNLM"/>
    </source>
</evidence>
<dbReference type="SUPFAM" id="SSF48403">
    <property type="entry name" value="Ankyrin repeat"/>
    <property type="match status" value="1"/>
</dbReference>
<protein>
    <recommendedName>
        <fullName evidence="6">Ankyrin repeat domain 33B</fullName>
    </recommendedName>
</protein>
<dbReference type="InterPro" id="IPR002110">
    <property type="entry name" value="Ankyrin_rpt"/>
</dbReference>
<sequence length="186" mass="20068">PLLPEWSPAGGPAGAEPAPESGDEDEFEEYEDFSQLPDTRSIASDDSFYPPRADDEDDWSLGESDPCGSPEPLSLFRACCTNNALAVRALIRQGPEEREVQQADRNRRTGLIVACYQGFVDIVIALAQCPHIDVNWQDNEGNTALITAAQAGKPMNVMGSPVMDSAQCSKHCCGGCLILFRGGRPP</sequence>
<dbReference type="Pfam" id="PF12796">
    <property type="entry name" value="Ank_2"/>
    <property type="match status" value="1"/>
</dbReference>
<evidence type="ECO:0000256" key="2">
    <source>
        <dbReference type="ARBA" id="ARBA00023043"/>
    </source>
</evidence>
<keyword evidence="5" id="KW-1185">Reference proteome</keyword>
<dbReference type="Gene3D" id="1.25.40.20">
    <property type="entry name" value="Ankyrin repeat-containing domain"/>
    <property type="match status" value="1"/>
</dbReference>
<keyword evidence="1" id="KW-0677">Repeat</keyword>
<organism evidence="4 5">
    <name type="scientific">Varanus komodoensis</name>
    <name type="common">Komodo dragon</name>
    <dbReference type="NCBI Taxonomy" id="61221"/>
    <lineage>
        <taxon>Eukaryota</taxon>
        <taxon>Metazoa</taxon>
        <taxon>Chordata</taxon>
        <taxon>Craniata</taxon>
        <taxon>Vertebrata</taxon>
        <taxon>Euteleostomi</taxon>
        <taxon>Lepidosauria</taxon>
        <taxon>Squamata</taxon>
        <taxon>Bifurcata</taxon>
        <taxon>Unidentata</taxon>
        <taxon>Episquamata</taxon>
        <taxon>Toxicofera</taxon>
        <taxon>Anguimorpha</taxon>
        <taxon>Paleoanguimorpha</taxon>
        <taxon>Varanoidea</taxon>
        <taxon>Varanidae</taxon>
        <taxon>Varanus</taxon>
    </lineage>
</organism>